<organism evidence="2 3">
    <name type="scientific">Caerostris extrusa</name>
    <name type="common">Bark spider</name>
    <name type="synonym">Caerostris bankana</name>
    <dbReference type="NCBI Taxonomy" id="172846"/>
    <lineage>
        <taxon>Eukaryota</taxon>
        <taxon>Metazoa</taxon>
        <taxon>Ecdysozoa</taxon>
        <taxon>Arthropoda</taxon>
        <taxon>Chelicerata</taxon>
        <taxon>Arachnida</taxon>
        <taxon>Araneae</taxon>
        <taxon>Araneomorphae</taxon>
        <taxon>Entelegynae</taxon>
        <taxon>Araneoidea</taxon>
        <taxon>Araneidae</taxon>
        <taxon>Caerostris</taxon>
    </lineage>
</organism>
<gene>
    <name evidence="2" type="ORF">CEXT_637061</name>
</gene>
<dbReference type="EMBL" id="BPLR01010947">
    <property type="protein sequence ID" value="GIY43212.1"/>
    <property type="molecule type" value="Genomic_DNA"/>
</dbReference>
<feature type="region of interest" description="Disordered" evidence="1">
    <location>
        <begin position="1"/>
        <end position="110"/>
    </location>
</feature>
<name>A0AAV4TEC1_CAEEX</name>
<evidence type="ECO:0000256" key="1">
    <source>
        <dbReference type="SAM" id="MobiDB-lite"/>
    </source>
</evidence>
<evidence type="ECO:0000313" key="3">
    <source>
        <dbReference type="Proteomes" id="UP001054945"/>
    </source>
</evidence>
<comment type="caution">
    <text evidence="2">The sequence shown here is derived from an EMBL/GenBank/DDBJ whole genome shotgun (WGS) entry which is preliminary data.</text>
</comment>
<feature type="region of interest" description="Disordered" evidence="1">
    <location>
        <begin position="130"/>
        <end position="162"/>
    </location>
</feature>
<feature type="compositionally biased region" description="Basic and acidic residues" evidence="1">
    <location>
        <begin position="62"/>
        <end position="90"/>
    </location>
</feature>
<sequence>MTLSEGSFEVKDFRQVTLKSTLSKERGKGGGANGSKIQNCPTDSRRRKDDGNGCLKAGSRIRGAETKGETRAEEKKVLGEERGGIGEKKKALGGKRRGSGQLLGERVEKPHQGHLGVVAREKPPFTKFGTVGPFRQRWGAENDNGEGRKISPGSNLERCEKKEKKKVQLGDSSVLLSLTRQRLSRGGVWGDKRRFRNEERYQLKCSKADDMEKRYPSFLTVTQTGLPLNNWRMVSKARLPPTKDRSSIGRTQSGGDKALLVLAFS</sequence>
<evidence type="ECO:0000313" key="2">
    <source>
        <dbReference type="EMBL" id="GIY43212.1"/>
    </source>
</evidence>
<dbReference type="AlphaFoldDB" id="A0AAV4TEC1"/>
<proteinExistence type="predicted"/>
<reference evidence="2 3" key="1">
    <citation type="submission" date="2021-06" db="EMBL/GenBank/DDBJ databases">
        <title>Caerostris extrusa draft genome.</title>
        <authorList>
            <person name="Kono N."/>
            <person name="Arakawa K."/>
        </authorList>
    </citation>
    <scope>NUCLEOTIDE SEQUENCE [LARGE SCALE GENOMIC DNA]</scope>
</reference>
<protein>
    <submittedName>
        <fullName evidence="2">Uncharacterized protein</fullName>
    </submittedName>
</protein>
<keyword evidence="3" id="KW-1185">Reference proteome</keyword>
<accession>A0AAV4TEC1</accession>
<dbReference type="Proteomes" id="UP001054945">
    <property type="component" value="Unassembled WGS sequence"/>
</dbReference>